<dbReference type="PANTHER" id="PTHR48090">
    <property type="entry name" value="UNDECAPRENYL-PHOSPHATE 4-DEOXY-4-FORMAMIDO-L-ARABINOSE TRANSFERASE-RELATED"/>
    <property type="match status" value="1"/>
</dbReference>
<evidence type="ECO:0000313" key="2">
    <source>
        <dbReference type="EMBL" id="AIE90255.1"/>
    </source>
</evidence>
<dbReference type="Gene3D" id="3.90.550.10">
    <property type="entry name" value="Spore Coat Polysaccharide Biosynthesis Protein SpsA, Chain A"/>
    <property type="match status" value="1"/>
</dbReference>
<name>A0A075FFY2_9EURY</name>
<feature type="domain" description="Glycosyltransferase 2-like" evidence="1">
    <location>
        <begin position="47"/>
        <end position="205"/>
    </location>
</feature>
<dbReference type="InterPro" id="IPR050256">
    <property type="entry name" value="Glycosyltransferase_2"/>
</dbReference>
<proteinExistence type="predicted"/>
<dbReference type="PANTHER" id="PTHR48090:SF7">
    <property type="entry name" value="RFBJ PROTEIN"/>
    <property type="match status" value="1"/>
</dbReference>
<dbReference type="GO" id="GO:0016740">
    <property type="term" value="F:transferase activity"/>
    <property type="evidence" value="ECO:0007669"/>
    <property type="project" value="UniProtKB-KW"/>
</dbReference>
<protein>
    <submittedName>
        <fullName evidence="2">Putative glycosyl transferase</fullName>
    </submittedName>
</protein>
<sequence>MHGFTVFAAQRPHFKSTTPGQRFALFKTGPLVAAFDSMANSLPVHVTVVIPTRNEEAAIVDTIRSVSNDGWCEKLDFLIIDGNSTDRTRELAEGEGATVYVESRKGYGRAYKTGFAMAPGEVIVTMDADCTYPGEEVPGLVRKLLEEDLRWITCDRLKRAEEGAMPGIHGFGNWVLSTTAKVLYWYGIHDSQSGMWVFHKSIFEDDRVRPKHDGMPLSQEFKIRARRYLGKNNTAEVSVPYRPRVGEAEINTWGDGLLNLRFLFTHRLGLTRQVTPWGPE</sequence>
<keyword evidence="2" id="KW-0808">Transferase</keyword>
<dbReference type="Pfam" id="PF00535">
    <property type="entry name" value="Glycos_transf_2"/>
    <property type="match status" value="1"/>
</dbReference>
<organism evidence="2">
    <name type="scientific">uncultured marine group II/III euryarchaeote AD1000_01_G07</name>
    <dbReference type="NCBI Taxonomy" id="1457698"/>
    <lineage>
        <taxon>Archaea</taxon>
        <taxon>Methanobacteriati</taxon>
        <taxon>Methanobacteriota</taxon>
        <taxon>environmental samples</taxon>
    </lineage>
</organism>
<evidence type="ECO:0000259" key="1">
    <source>
        <dbReference type="Pfam" id="PF00535"/>
    </source>
</evidence>
<dbReference type="AlphaFoldDB" id="A0A075FFY2"/>
<reference evidence="2" key="1">
    <citation type="journal article" date="2014" name="Genome Biol. Evol.">
        <title>Pangenome evidence for extensive interdomain horizontal transfer affecting lineage core and shell genes in uncultured planktonic thaumarchaeota and euryarchaeota.</title>
        <authorList>
            <person name="Deschamps P."/>
            <person name="Zivanovic Y."/>
            <person name="Moreira D."/>
            <person name="Rodriguez-Valera F."/>
            <person name="Lopez-Garcia P."/>
        </authorList>
    </citation>
    <scope>NUCLEOTIDE SEQUENCE</scope>
</reference>
<dbReference type="SUPFAM" id="SSF53448">
    <property type="entry name" value="Nucleotide-diphospho-sugar transferases"/>
    <property type="match status" value="1"/>
</dbReference>
<dbReference type="CDD" id="cd04179">
    <property type="entry name" value="DPM_DPG-synthase_like"/>
    <property type="match status" value="1"/>
</dbReference>
<dbReference type="InterPro" id="IPR029044">
    <property type="entry name" value="Nucleotide-diphossugar_trans"/>
</dbReference>
<dbReference type="EMBL" id="KF900303">
    <property type="protein sequence ID" value="AIE90255.1"/>
    <property type="molecule type" value="Genomic_DNA"/>
</dbReference>
<dbReference type="InterPro" id="IPR001173">
    <property type="entry name" value="Glyco_trans_2-like"/>
</dbReference>
<accession>A0A075FFY2</accession>